<reference evidence="12 13" key="1">
    <citation type="journal article" date="2014" name="PLoS Genet.">
        <title>Phylogenetically driven sequencing of extremely halophilic archaea reveals strategies for static and dynamic osmo-response.</title>
        <authorList>
            <person name="Becker E.A."/>
            <person name="Seitzer P.M."/>
            <person name="Tritt A."/>
            <person name="Larsen D."/>
            <person name="Krusor M."/>
            <person name="Yao A.I."/>
            <person name="Wu D."/>
            <person name="Madern D."/>
            <person name="Eisen J.A."/>
            <person name="Darling A.E."/>
            <person name="Facciotti M.T."/>
        </authorList>
    </citation>
    <scope>NUCLEOTIDE SEQUENCE [LARGE SCALE GENOMIC DNA]</scope>
    <source>
        <strain evidence="12 13">JCM 13561</strain>
    </source>
</reference>
<evidence type="ECO:0000313" key="12">
    <source>
        <dbReference type="EMBL" id="EMA63639.1"/>
    </source>
</evidence>
<dbReference type="Pfam" id="PF00408">
    <property type="entry name" value="PGM_PMM_IV"/>
    <property type="match status" value="1"/>
</dbReference>
<dbReference type="Gene3D" id="3.40.120.10">
    <property type="entry name" value="Alpha-D-Glucose-1,6-Bisphosphate, subunit A, domain 3"/>
    <property type="match status" value="3"/>
</dbReference>
<evidence type="ECO:0000256" key="7">
    <source>
        <dbReference type="RuleBase" id="RU004326"/>
    </source>
</evidence>
<dbReference type="PRINTS" id="PR00509">
    <property type="entry name" value="PGMPMM"/>
</dbReference>
<dbReference type="Pfam" id="PF02879">
    <property type="entry name" value="PGM_PMM_II"/>
    <property type="match status" value="1"/>
</dbReference>
<dbReference type="InterPro" id="IPR016066">
    <property type="entry name" value="A-D-PHexomutase_CS"/>
</dbReference>
<dbReference type="EMBL" id="AOJF01000023">
    <property type="protein sequence ID" value="EMA63639.1"/>
    <property type="molecule type" value="Genomic_DNA"/>
</dbReference>
<dbReference type="PANTHER" id="PTHR43771">
    <property type="entry name" value="PHOSPHOMANNOMUTASE"/>
    <property type="match status" value="1"/>
</dbReference>
<dbReference type="InterPro" id="IPR005843">
    <property type="entry name" value="A-D-PHexomutase_C"/>
</dbReference>
<dbReference type="SUPFAM" id="SSF53738">
    <property type="entry name" value="Phosphoglucomutase, first 3 domains"/>
    <property type="match status" value="3"/>
</dbReference>
<dbReference type="GO" id="GO:0008966">
    <property type="term" value="F:phosphoglucosamine mutase activity"/>
    <property type="evidence" value="ECO:0007669"/>
    <property type="project" value="InterPro"/>
</dbReference>
<dbReference type="AlphaFoldDB" id="M0P283"/>
<dbReference type="InterPro" id="IPR005844">
    <property type="entry name" value="A-D-PHexomutase_a/b/a-I"/>
</dbReference>
<evidence type="ECO:0000256" key="4">
    <source>
        <dbReference type="ARBA" id="ARBA00022723"/>
    </source>
</evidence>
<gene>
    <name evidence="12" type="ORF">C470_02680</name>
</gene>
<keyword evidence="5 7" id="KW-0460">Magnesium</keyword>
<evidence type="ECO:0000259" key="11">
    <source>
        <dbReference type="Pfam" id="PF02880"/>
    </source>
</evidence>
<dbReference type="FunFam" id="3.40.120.10:FF:000001">
    <property type="entry name" value="Phosphoglucosamine mutase"/>
    <property type="match status" value="1"/>
</dbReference>
<evidence type="ECO:0000256" key="1">
    <source>
        <dbReference type="ARBA" id="ARBA00001946"/>
    </source>
</evidence>
<dbReference type="InterPro" id="IPR024086">
    <property type="entry name" value="GlmM_arc-type"/>
</dbReference>
<dbReference type="NCBIfam" id="TIGR03990">
    <property type="entry name" value="Arch_GlmM"/>
    <property type="match status" value="1"/>
</dbReference>
<feature type="domain" description="Alpha-D-phosphohexomutase alpha/beta/alpha" evidence="11">
    <location>
        <begin position="262"/>
        <end position="366"/>
    </location>
</feature>
<proteinExistence type="inferred from homology"/>
<evidence type="ECO:0000313" key="13">
    <source>
        <dbReference type="Proteomes" id="UP000011581"/>
    </source>
</evidence>
<dbReference type="PANTHER" id="PTHR43771:SF1">
    <property type="entry name" value="PHOSPHOMANNOMUTASE"/>
    <property type="match status" value="1"/>
</dbReference>
<dbReference type="InterPro" id="IPR036900">
    <property type="entry name" value="A-D-PHexomutase_C_sf"/>
</dbReference>
<dbReference type="InterPro" id="IPR005845">
    <property type="entry name" value="A-D-PHexomutase_a/b/a-II"/>
</dbReference>
<dbReference type="PATRIC" id="fig|1227483.3.peg.518"/>
<dbReference type="PROSITE" id="PS00710">
    <property type="entry name" value="PGM_PMM"/>
    <property type="match status" value="1"/>
</dbReference>
<comment type="cofactor">
    <cofactor evidence="1">
        <name>Mg(2+)</name>
        <dbReference type="ChEBI" id="CHEBI:18420"/>
    </cofactor>
</comment>
<dbReference type="Proteomes" id="UP000011581">
    <property type="component" value="Unassembled WGS sequence"/>
</dbReference>
<name>M0P283_9EURY</name>
<organism evidence="12 13">
    <name type="scientific">Halorubrum distributum JCM 13561</name>
    <dbReference type="NCBI Taxonomy" id="1227483"/>
    <lineage>
        <taxon>Archaea</taxon>
        <taxon>Methanobacteriati</taxon>
        <taxon>Methanobacteriota</taxon>
        <taxon>Stenosarchaea group</taxon>
        <taxon>Halobacteria</taxon>
        <taxon>Halobacteriales</taxon>
        <taxon>Haloferacaceae</taxon>
        <taxon>Halorubrum</taxon>
        <taxon>Halorubrum distributum group</taxon>
    </lineage>
</organism>
<feature type="domain" description="Alpha-D-phosphohexomutase alpha/beta/alpha" evidence="10">
    <location>
        <begin position="173"/>
        <end position="257"/>
    </location>
</feature>
<keyword evidence="6" id="KW-0413">Isomerase</keyword>
<dbReference type="InterPro" id="IPR005841">
    <property type="entry name" value="Alpha-D-phosphohexomutase_SF"/>
</dbReference>
<evidence type="ECO:0000259" key="8">
    <source>
        <dbReference type="Pfam" id="PF00408"/>
    </source>
</evidence>
<dbReference type="CDD" id="cd03087">
    <property type="entry name" value="PGM_like1"/>
    <property type="match status" value="1"/>
</dbReference>
<dbReference type="GO" id="GO:0000287">
    <property type="term" value="F:magnesium ion binding"/>
    <property type="evidence" value="ECO:0007669"/>
    <property type="project" value="InterPro"/>
</dbReference>
<comment type="caution">
    <text evidence="12">The sequence shown here is derived from an EMBL/GenBank/DDBJ whole genome shotgun (WGS) entry which is preliminary data.</text>
</comment>
<accession>M0P283</accession>
<feature type="domain" description="Alpha-D-phosphohexomutase C-terminal" evidence="8">
    <location>
        <begin position="382"/>
        <end position="443"/>
    </location>
</feature>
<dbReference type="GO" id="GO:0005975">
    <property type="term" value="P:carbohydrate metabolic process"/>
    <property type="evidence" value="ECO:0007669"/>
    <property type="project" value="InterPro"/>
</dbReference>
<evidence type="ECO:0000256" key="5">
    <source>
        <dbReference type="ARBA" id="ARBA00022842"/>
    </source>
</evidence>
<protein>
    <submittedName>
        <fullName evidence="12">Phosphoglucosamine mutase</fullName>
    </submittedName>
</protein>
<dbReference type="Pfam" id="PF02878">
    <property type="entry name" value="PGM_PMM_I"/>
    <property type="match status" value="1"/>
</dbReference>
<dbReference type="InterPro" id="IPR005846">
    <property type="entry name" value="A-D-PHexomutase_a/b/a-III"/>
</dbReference>
<evidence type="ECO:0000256" key="2">
    <source>
        <dbReference type="ARBA" id="ARBA00010231"/>
    </source>
</evidence>
<evidence type="ECO:0000256" key="6">
    <source>
        <dbReference type="ARBA" id="ARBA00023235"/>
    </source>
</evidence>
<dbReference type="Gene3D" id="3.30.310.50">
    <property type="entry name" value="Alpha-D-phosphohexomutase, C-terminal domain"/>
    <property type="match status" value="1"/>
</dbReference>
<comment type="similarity">
    <text evidence="2 7">Belongs to the phosphohexose mutase family.</text>
</comment>
<keyword evidence="4 7" id="KW-0479">Metal-binding</keyword>
<evidence type="ECO:0000256" key="3">
    <source>
        <dbReference type="ARBA" id="ARBA00022553"/>
    </source>
</evidence>
<sequence length="455" mass="47232">MFGTSGVRGPVGEEVTADLALDVGRALATDGAETVVVGRDARDSGRMLVRALVAGLTECGADVVDVGVEATPTVARAVAREGADAGVVVTASHNPAPDNGIKLWTESGRAFGDERNARITDIVEAESFALAGHDGIGAVEERDVVAGGDARRLHERPLRETCLLYTSLETVSPPDDLSVVVDLGNGVGRVTADALHAAGCDVETLNGQRDGRFPGRPSEPTAANCETACEVVAATEADLGVVHDGDADRMMAIDERGRFVAGDALLALFARREAGDGDRVAVPVDTSLLVADALAEVGAEVTYTPVGDAYVAAEAAKPDVAFGGEPSGAWIWPERTPCPDGPLAACVLTALVGAEGSLAALVDDLPDYPIRRDSIRTDSKRATVERVAELAGEEFDDVSTLDGIRVGTDAGWFLVRASGTEPLVRITAEARDEGDAEGLFETARELVERAAANLD</sequence>
<dbReference type="RefSeq" id="WP_008365097.1">
    <property type="nucleotide sequence ID" value="NZ_AOJF01000023.1"/>
</dbReference>
<dbReference type="InterPro" id="IPR016055">
    <property type="entry name" value="A-D-PHexomutase_a/b/a-I/II/III"/>
</dbReference>
<dbReference type="Pfam" id="PF02880">
    <property type="entry name" value="PGM_PMM_III"/>
    <property type="match status" value="1"/>
</dbReference>
<evidence type="ECO:0000259" key="9">
    <source>
        <dbReference type="Pfam" id="PF02878"/>
    </source>
</evidence>
<keyword evidence="3" id="KW-0597">Phosphoprotein</keyword>
<dbReference type="SUPFAM" id="SSF55957">
    <property type="entry name" value="Phosphoglucomutase, C-terminal domain"/>
    <property type="match status" value="1"/>
</dbReference>
<feature type="domain" description="Alpha-D-phosphohexomutase alpha/beta/alpha" evidence="9">
    <location>
        <begin position="2"/>
        <end position="128"/>
    </location>
</feature>
<evidence type="ECO:0000259" key="10">
    <source>
        <dbReference type="Pfam" id="PF02879"/>
    </source>
</evidence>